<evidence type="ECO:0008006" key="5">
    <source>
        <dbReference type="Google" id="ProtNLM"/>
    </source>
</evidence>
<sequence>MSNPENLLRIASILLLLNRTTETNTLLQRTVLSLADSKTVIDSLRVELGTLTTDIVRTELEQTMTSLQINNFEPYLLVVVDECLRMAASLRERLMVRFLQPDESSDLNFLSHQFMLGPHSPDSDFPIISLASRFSCFIEDDLKPEIIDHWHHMKSLYRLNFSAVEKSPGAILDLLMTDMVFKSDTAMFPILRILKTISTTTVDTEREFSTLHFTKRKDRTNLTTFHLQILTRIYHNSPRMLTLPDIESILEKKAENRIEKKKRTRPLETRHKRKERLVIPDVSSDESSS</sequence>
<feature type="compositionally biased region" description="Basic residues" evidence="1">
    <location>
        <begin position="259"/>
        <end position="275"/>
    </location>
</feature>
<accession>A0ABQ9WMU7</accession>
<keyword evidence="4" id="KW-1185">Reference proteome</keyword>
<proteinExistence type="predicted"/>
<protein>
    <recommendedName>
        <fullName evidence="5">HAT C-terminal dimerisation domain-containing protein</fullName>
    </recommendedName>
</protein>
<evidence type="ECO:0000313" key="4">
    <source>
        <dbReference type="Proteomes" id="UP001281761"/>
    </source>
</evidence>
<name>A0ABQ9WMU7_9EUKA</name>
<evidence type="ECO:0000313" key="3">
    <source>
        <dbReference type="EMBL" id="KAK2940792.1"/>
    </source>
</evidence>
<feature type="chain" id="PRO_5046269576" description="HAT C-terminal dimerisation domain-containing protein" evidence="2">
    <location>
        <begin position="24"/>
        <end position="289"/>
    </location>
</feature>
<organism evidence="3 4">
    <name type="scientific">Blattamonas nauphoetae</name>
    <dbReference type="NCBI Taxonomy" id="2049346"/>
    <lineage>
        <taxon>Eukaryota</taxon>
        <taxon>Metamonada</taxon>
        <taxon>Preaxostyla</taxon>
        <taxon>Oxymonadida</taxon>
        <taxon>Blattamonas</taxon>
    </lineage>
</organism>
<gene>
    <name evidence="3" type="ORF">BLNAU_24298</name>
</gene>
<feature type="region of interest" description="Disordered" evidence="1">
    <location>
        <begin position="255"/>
        <end position="289"/>
    </location>
</feature>
<dbReference type="EMBL" id="JARBJD010000604">
    <property type="protein sequence ID" value="KAK2940792.1"/>
    <property type="molecule type" value="Genomic_DNA"/>
</dbReference>
<feature type="signal peptide" evidence="2">
    <location>
        <begin position="1"/>
        <end position="23"/>
    </location>
</feature>
<reference evidence="3 4" key="1">
    <citation type="journal article" date="2022" name="bioRxiv">
        <title>Genomics of Preaxostyla Flagellates Illuminates Evolutionary Transitions and the Path Towards Mitochondrial Loss.</title>
        <authorList>
            <person name="Novak L.V.F."/>
            <person name="Treitli S.C."/>
            <person name="Pyrih J."/>
            <person name="Halakuc P."/>
            <person name="Pipaliya S.V."/>
            <person name="Vacek V."/>
            <person name="Brzon O."/>
            <person name="Soukal P."/>
            <person name="Eme L."/>
            <person name="Dacks J.B."/>
            <person name="Karnkowska A."/>
            <person name="Elias M."/>
            <person name="Hampl V."/>
        </authorList>
    </citation>
    <scope>NUCLEOTIDE SEQUENCE [LARGE SCALE GENOMIC DNA]</scope>
    <source>
        <strain evidence="3">NAU3</strain>
        <tissue evidence="3">Gut</tissue>
    </source>
</reference>
<dbReference type="Proteomes" id="UP001281761">
    <property type="component" value="Unassembled WGS sequence"/>
</dbReference>
<keyword evidence="2" id="KW-0732">Signal</keyword>
<evidence type="ECO:0000256" key="2">
    <source>
        <dbReference type="SAM" id="SignalP"/>
    </source>
</evidence>
<evidence type="ECO:0000256" key="1">
    <source>
        <dbReference type="SAM" id="MobiDB-lite"/>
    </source>
</evidence>
<comment type="caution">
    <text evidence="3">The sequence shown here is derived from an EMBL/GenBank/DDBJ whole genome shotgun (WGS) entry which is preliminary data.</text>
</comment>